<dbReference type="Gene3D" id="3.90.550.60">
    <property type="match status" value="1"/>
</dbReference>
<dbReference type="InterPro" id="IPR045699">
    <property type="entry name" value="GlfT2_C"/>
</dbReference>
<dbReference type="OrthoDB" id="3225550at2"/>
<evidence type="ECO:0000256" key="2">
    <source>
        <dbReference type="ARBA" id="ARBA00006739"/>
    </source>
</evidence>
<evidence type="ECO:0000259" key="5">
    <source>
        <dbReference type="Pfam" id="PF17994"/>
    </source>
</evidence>
<dbReference type="RefSeq" id="WP_110499396.1">
    <property type="nucleotide sequence ID" value="NZ_QJVD01000002.1"/>
</dbReference>
<dbReference type="EMBL" id="QJVD01000002">
    <property type="protein sequence ID" value="PYI69254.1"/>
    <property type="molecule type" value="Genomic_DNA"/>
</dbReference>
<protein>
    <submittedName>
        <fullName evidence="7">Glycosyl transferase</fullName>
    </submittedName>
</protein>
<feature type="domain" description="Galactofuranosyltransferase GlfT2 N-terminal" evidence="5">
    <location>
        <begin position="76"/>
        <end position="187"/>
    </location>
</feature>
<dbReference type="Proteomes" id="UP000247832">
    <property type="component" value="Unassembled WGS sequence"/>
</dbReference>
<evidence type="ECO:0000256" key="1">
    <source>
        <dbReference type="ARBA" id="ARBA00004776"/>
    </source>
</evidence>
<sequence length="676" mass="75685">MSVTTKTESVQKKSDQTVWKTVHRIVFPTDGDMDTLPLYVDFNAAQRVVATEMDVTKLSANPSESAVVAPGAQQRTDFLEGRRGLRLPAFQRVSFGTYFNAFPASYWRAHTNVSDVRLTVETEGAATVVIYRSTPRGTANRVESIPVADGAPASIELPLANFGDGGWYWFDLVAGPEPVRLVSAEWSVAEPEVFVPGTATLAVTTFNRPDYCMRHLATLAESPELLESVDRLLITDQGTQKVRDQEGFDAAAAQLGDKFTLIEQGNLGGSGGFARGMHEAVKDGRSKYVLLLDDDVLIETEGILRALNFADFTRTPTIVGGHMFNLYERSVMHSFGEQMNEYRFIWGPADNTQEGHDFAASNLRTTPWMHRRVDVDFNGWWMCMIPTSIIREIGLALPVFIKYDDAEYGIRAKAHGYTTVTLPGAAVWHMPWTEKDDTIDWQAYFHQRNRWVTGLVYSPYKKGGFLWRHSFLLDVKHLLSMQYSAVDLRLDALEDVLRGPEHLHPTILTKLPEIRSRRATFDDAKATKEVSSFPAVQRVRPPRMGKKPTAPRTIIGALGAAASAGVRQLRSIRPGALEHPEAVVAAMDARWWRLSQLDSAIVSNSDGSGAAWYKRQPANFRDMLSRSIKLHQRLLSEWDSLSEQYSRALPQFTSPEAWEETFRAASNSPQNETKKL</sequence>
<evidence type="ECO:0000256" key="3">
    <source>
        <dbReference type="ARBA" id="ARBA00022676"/>
    </source>
</evidence>
<dbReference type="PANTHER" id="PTHR43179:SF12">
    <property type="entry name" value="GALACTOFURANOSYLTRANSFERASE GLFT2"/>
    <property type="match status" value="1"/>
</dbReference>
<keyword evidence="3" id="KW-0328">Glycosyltransferase</keyword>
<organism evidence="7 8">
    <name type="scientific">Arthrobacter livingstonensis</name>
    <dbReference type="NCBI Taxonomy" id="670078"/>
    <lineage>
        <taxon>Bacteria</taxon>
        <taxon>Bacillati</taxon>
        <taxon>Actinomycetota</taxon>
        <taxon>Actinomycetes</taxon>
        <taxon>Micrococcales</taxon>
        <taxon>Micrococcaceae</taxon>
        <taxon>Arthrobacter</taxon>
    </lineage>
</organism>
<comment type="similarity">
    <text evidence="2">Belongs to the glycosyltransferase 2 family.</text>
</comment>
<dbReference type="Pfam" id="PF13641">
    <property type="entry name" value="Glyco_tranf_2_3"/>
    <property type="match status" value="1"/>
</dbReference>
<dbReference type="AlphaFoldDB" id="A0A2V5LF16"/>
<name>A0A2V5LF16_9MICC</name>
<keyword evidence="8" id="KW-1185">Reference proteome</keyword>
<evidence type="ECO:0000313" key="7">
    <source>
        <dbReference type="EMBL" id="PYI69254.1"/>
    </source>
</evidence>
<feature type="domain" description="Galactofuranosyltransferase-2 C-terminal" evidence="6">
    <location>
        <begin position="469"/>
        <end position="663"/>
    </location>
</feature>
<evidence type="ECO:0000256" key="4">
    <source>
        <dbReference type="ARBA" id="ARBA00022679"/>
    </source>
</evidence>
<dbReference type="PANTHER" id="PTHR43179">
    <property type="entry name" value="RHAMNOSYLTRANSFERASE WBBL"/>
    <property type="match status" value="1"/>
</dbReference>
<evidence type="ECO:0000259" key="6">
    <source>
        <dbReference type="Pfam" id="PF19320"/>
    </source>
</evidence>
<dbReference type="GO" id="GO:0016757">
    <property type="term" value="F:glycosyltransferase activity"/>
    <property type="evidence" value="ECO:0007669"/>
    <property type="project" value="UniProtKB-KW"/>
</dbReference>
<reference evidence="7 8" key="1">
    <citation type="submission" date="2018-05" db="EMBL/GenBank/DDBJ databases">
        <title>Genetic diversity of glacier-inhabiting Cryobacterium bacteria in China and description of Cryobacterium mengkeensis sp. nov. and Arthrobacter glacialis sp. nov.</title>
        <authorList>
            <person name="Liu Q."/>
            <person name="Xin Y.-H."/>
        </authorList>
    </citation>
    <scope>NUCLEOTIDE SEQUENCE [LARGE SCALE GENOMIC DNA]</scope>
    <source>
        <strain evidence="7 8">LI2</strain>
    </source>
</reference>
<keyword evidence="4 7" id="KW-0808">Transferase</keyword>
<dbReference type="InterPro" id="IPR040492">
    <property type="entry name" value="GlfT2_N"/>
</dbReference>
<comment type="caution">
    <text evidence="7">The sequence shown here is derived from an EMBL/GenBank/DDBJ whole genome shotgun (WGS) entry which is preliminary data.</text>
</comment>
<dbReference type="SUPFAM" id="SSF53448">
    <property type="entry name" value="Nucleotide-diphospho-sugar transferases"/>
    <property type="match status" value="1"/>
</dbReference>
<comment type="pathway">
    <text evidence="1">Cell wall biogenesis; cell wall polysaccharide biosynthesis.</text>
</comment>
<dbReference type="Pfam" id="PF19320">
    <property type="entry name" value="GlfT2_domain3"/>
    <property type="match status" value="1"/>
</dbReference>
<evidence type="ECO:0000313" key="8">
    <source>
        <dbReference type="Proteomes" id="UP000247832"/>
    </source>
</evidence>
<proteinExistence type="inferred from homology"/>
<dbReference type="InterPro" id="IPR029044">
    <property type="entry name" value="Nucleotide-diphossugar_trans"/>
</dbReference>
<gene>
    <name evidence="7" type="ORF">CVV68_02260</name>
</gene>
<accession>A0A2V5LF16</accession>
<dbReference type="Pfam" id="PF17994">
    <property type="entry name" value="Glft2_N"/>
    <property type="match status" value="1"/>
</dbReference>